<proteinExistence type="predicted"/>
<reference evidence="1" key="1">
    <citation type="journal article" date="2024" name="J. Gen. Virol.">
        <title>Novel phages of Pseudomonas syringae unveil numerous potential auxiliary metabolic genes.</title>
        <authorList>
            <person name="Feltin C."/>
            <person name="Garneau J.R."/>
            <person name="Morris C.E."/>
            <person name="Berard A."/>
            <person name="Torres-Barcelo C."/>
        </authorList>
    </citation>
    <scope>NUCLEOTIDE SEQUENCE</scope>
</reference>
<gene>
    <name evidence="1" type="ORF">Pyxpy01_00161</name>
</gene>
<evidence type="ECO:0000313" key="1">
    <source>
        <dbReference type="EMBL" id="XAI69459.1"/>
    </source>
</evidence>
<name>A0AAU6VYJ6_9VIRU</name>
<sequence length="130" mass="15036">MGIARIRTEQVIDVSDWDHLVETTYGRPYSFQQQDGCKSRGREYLTVSLEGYDDYENDSVPDVINGEEMGVSFAAWLARDPKEWNGKEGDERYLDLFWGRNFYPAADAVAHDLCKRGLIEEGEYVIDIDW</sequence>
<accession>A0AAU6VYJ6</accession>
<protein>
    <submittedName>
        <fullName evidence="1">Uncharacterized protein</fullName>
    </submittedName>
</protein>
<dbReference type="EMBL" id="PP179310">
    <property type="protein sequence ID" value="XAI69459.1"/>
    <property type="molecule type" value="Genomic_DNA"/>
</dbReference>
<organism evidence="1">
    <name type="scientific">Pseudomonas phage Pyxpy01</name>
    <dbReference type="NCBI Taxonomy" id="3138546"/>
    <lineage>
        <taxon>Viruses</taxon>
    </lineage>
</organism>